<evidence type="ECO:0000313" key="1">
    <source>
        <dbReference type="EMBL" id="MBX61339.1"/>
    </source>
</evidence>
<proteinExistence type="predicted"/>
<sequence length="29" mass="3684">MQHKYFRVRERFVQAQELEQCQMKSLSPW</sequence>
<name>A0A2P2Q343_RHIMU</name>
<organism evidence="1">
    <name type="scientific">Rhizophora mucronata</name>
    <name type="common">Asiatic mangrove</name>
    <dbReference type="NCBI Taxonomy" id="61149"/>
    <lineage>
        <taxon>Eukaryota</taxon>
        <taxon>Viridiplantae</taxon>
        <taxon>Streptophyta</taxon>
        <taxon>Embryophyta</taxon>
        <taxon>Tracheophyta</taxon>
        <taxon>Spermatophyta</taxon>
        <taxon>Magnoliopsida</taxon>
        <taxon>eudicotyledons</taxon>
        <taxon>Gunneridae</taxon>
        <taxon>Pentapetalae</taxon>
        <taxon>rosids</taxon>
        <taxon>fabids</taxon>
        <taxon>Malpighiales</taxon>
        <taxon>Rhizophoraceae</taxon>
        <taxon>Rhizophora</taxon>
    </lineage>
</organism>
<dbReference type="EMBL" id="GGEC01080855">
    <property type="protein sequence ID" value="MBX61339.1"/>
    <property type="molecule type" value="Transcribed_RNA"/>
</dbReference>
<dbReference type="AlphaFoldDB" id="A0A2P2Q343"/>
<protein>
    <submittedName>
        <fullName evidence="1">Uncharacterized protein</fullName>
    </submittedName>
</protein>
<accession>A0A2P2Q343</accession>
<reference evidence="1" key="1">
    <citation type="submission" date="2018-02" db="EMBL/GenBank/DDBJ databases">
        <title>Rhizophora mucronata_Transcriptome.</title>
        <authorList>
            <person name="Meera S.P."/>
            <person name="Sreeshan A."/>
            <person name="Augustine A."/>
        </authorList>
    </citation>
    <scope>NUCLEOTIDE SEQUENCE</scope>
    <source>
        <tissue evidence="1">Leaf</tissue>
    </source>
</reference>